<evidence type="ECO:0000256" key="3">
    <source>
        <dbReference type="ARBA" id="ARBA00010617"/>
    </source>
</evidence>
<dbReference type="Proteomes" id="UP000305067">
    <property type="component" value="Unassembled WGS sequence"/>
</dbReference>
<evidence type="ECO:0000256" key="8">
    <source>
        <dbReference type="ARBA" id="ARBA00023002"/>
    </source>
</evidence>
<dbReference type="Gene3D" id="1.10.630.10">
    <property type="entry name" value="Cytochrome P450"/>
    <property type="match status" value="1"/>
</dbReference>
<keyword evidence="8" id="KW-0560">Oxidoreductase</keyword>
<evidence type="ECO:0008006" key="14">
    <source>
        <dbReference type="Google" id="ProtNLM"/>
    </source>
</evidence>
<evidence type="ECO:0000256" key="1">
    <source>
        <dbReference type="ARBA" id="ARBA00001971"/>
    </source>
</evidence>
<dbReference type="OrthoDB" id="2789670at2759"/>
<dbReference type="GO" id="GO:0020037">
    <property type="term" value="F:heme binding"/>
    <property type="evidence" value="ECO:0007669"/>
    <property type="project" value="InterPro"/>
</dbReference>
<dbReference type="AlphaFoldDB" id="A0A5C3QPF3"/>
<keyword evidence="6" id="KW-0479">Metal-binding</keyword>
<dbReference type="PANTHER" id="PTHR46300">
    <property type="entry name" value="P450, PUTATIVE (EUROFUNG)-RELATED-RELATED"/>
    <property type="match status" value="1"/>
</dbReference>
<dbReference type="GO" id="GO:0016020">
    <property type="term" value="C:membrane"/>
    <property type="evidence" value="ECO:0007669"/>
    <property type="project" value="UniProtKB-SubCell"/>
</dbReference>
<evidence type="ECO:0000256" key="4">
    <source>
        <dbReference type="ARBA" id="ARBA00022617"/>
    </source>
</evidence>
<evidence type="ECO:0000313" key="12">
    <source>
        <dbReference type="EMBL" id="TFL03248.1"/>
    </source>
</evidence>
<dbReference type="EMBL" id="ML178820">
    <property type="protein sequence ID" value="TFL03248.1"/>
    <property type="molecule type" value="Genomic_DNA"/>
</dbReference>
<evidence type="ECO:0000256" key="5">
    <source>
        <dbReference type="ARBA" id="ARBA00022692"/>
    </source>
</evidence>
<keyword evidence="13" id="KW-1185">Reference proteome</keyword>
<evidence type="ECO:0000313" key="13">
    <source>
        <dbReference type="Proteomes" id="UP000305067"/>
    </source>
</evidence>
<comment type="cofactor">
    <cofactor evidence="1">
        <name>heme</name>
        <dbReference type="ChEBI" id="CHEBI:30413"/>
    </cofactor>
</comment>
<dbReference type="GO" id="GO:0004497">
    <property type="term" value="F:monooxygenase activity"/>
    <property type="evidence" value="ECO:0007669"/>
    <property type="project" value="UniProtKB-KW"/>
</dbReference>
<organism evidence="12 13">
    <name type="scientific">Pterulicium gracile</name>
    <dbReference type="NCBI Taxonomy" id="1884261"/>
    <lineage>
        <taxon>Eukaryota</taxon>
        <taxon>Fungi</taxon>
        <taxon>Dikarya</taxon>
        <taxon>Basidiomycota</taxon>
        <taxon>Agaricomycotina</taxon>
        <taxon>Agaricomycetes</taxon>
        <taxon>Agaricomycetidae</taxon>
        <taxon>Agaricales</taxon>
        <taxon>Pleurotineae</taxon>
        <taxon>Pterulaceae</taxon>
        <taxon>Pterulicium</taxon>
    </lineage>
</organism>
<comment type="similarity">
    <text evidence="3">Belongs to the cytochrome P450 family.</text>
</comment>
<proteinExistence type="inferred from homology"/>
<keyword evidence="5" id="KW-0812">Transmembrane</keyword>
<keyword evidence="10" id="KW-0503">Monooxygenase</keyword>
<dbReference type="PANTHER" id="PTHR46300:SF2">
    <property type="entry name" value="CYTOCHROME P450 MONOOXYGENASE ALNH-RELATED"/>
    <property type="match status" value="1"/>
</dbReference>
<keyword evidence="7" id="KW-1133">Transmembrane helix</keyword>
<keyword evidence="9" id="KW-0408">Iron</keyword>
<evidence type="ECO:0000256" key="10">
    <source>
        <dbReference type="ARBA" id="ARBA00023033"/>
    </source>
</evidence>
<protein>
    <recommendedName>
        <fullName evidence="14">Cytochrome P450</fullName>
    </recommendedName>
</protein>
<dbReference type="GO" id="GO:0016705">
    <property type="term" value="F:oxidoreductase activity, acting on paired donors, with incorporation or reduction of molecular oxygen"/>
    <property type="evidence" value="ECO:0007669"/>
    <property type="project" value="InterPro"/>
</dbReference>
<keyword evidence="11" id="KW-0472">Membrane</keyword>
<dbReference type="STRING" id="1884261.A0A5C3QPF3"/>
<evidence type="ECO:0000256" key="7">
    <source>
        <dbReference type="ARBA" id="ARBA00022989"/>
    </source>
</evidence>
<evidence type="ECO:0000256" key="9">
    <source>
        <dbReference type="ARBA" id="ARBA00023004"/>
    </source>
</evidence>
<keyword evidence="4" id="KW-0349">Heme</keyword>
<reference evidence="12 13" key="1">
    <citation type="journal article" date="2019" name="Nat. Ecol. Evol.">
        <title>Megaphylogeny resolves global patterns of mushroom evolution.</title>
        <authorList>
            <person name="Varga T."/>
            <person name="Krizsan K."/>
            <person name="Foldi C."/>
            <person name="Dima B."/>
            <person name="Sanchez-Garcia M."/>
            <person name="Sanchez-Ramirez S."/>
            <person name="Szollosi G.J."/>
            <person name="Szarkandi J.G."/>
            <person name="Papp V."/>
            <person name="Albert L."/>
            <person name="Andreopoulos W."/>
            <person name="Angelini C."/>
            <person name="Antonin V."/>
            <person name="Barry K.W."/>
            <person name="Bougher N.L."/>
            <person name="Buchanan P."/>
            <person name="Buyck B."/>
            <person name="Bense V."/>
            <person name="Catcheside P."/>
            <person name="Chovatia M."/>
            <person name="Cooper J."/>
            <person name="Damon W."/>
            <person name="Desjardin D."/>
            <person name="Finy P."/>
            <person name="Geml J."/>
            <person name="Haridas S."/>
            <person name="Hughes K."/>
            <person name="Justo A."/>
            <person name="Karasinski D."/>
            <person name="Kautmanova I."/>
            <person name="Kiss B."/>
            <person name="Kocsube S."/>
            <person name="Kotiranta H."/>
            <person name="LaButti K.M."/>
            <person name="Lechner B.E."/>
            <person name="Liimatainen K."/>
            <person name="Lipzen A."/>
            <person name="Lukacs Z."/>
            <person name="Mihaltcheva S."/>
            <person name="Morgado L.N."/>
            <person name="Niskanen T."/>
            <person name="Noordeloos M.E."/>
            <person name="Ohm R.A."/>
            <person name="Ortiz-Santana B."/>
            <person name="Ovrebo C."/>
            <person name="Racz N."/>
            <person name="Riley R."/>
            <person name="Savchenko A."/>
            <person name="Shiryaev A."/>
            <person name="Soop K."/>
            <person name="Spirin V."/>
            <person name="Szebenyi C."/>
            <person name="Tomsovsky M."/>
            <person name="Tulloss R.E."/>
            <person name="Uehling J."/>
            <person name="Grigoriev I.V."/>
            <person name="Vagvolgyi C."/>
            <person name="Papp T."/>
            <person name="Martin F.M."/>
            <person name="Miettinen O."/>
            <person name="Hibbett D.S."/>
            <person name="Nagy L.G."/>
        </authorList>
    </citation>
    <scope>NUCLEOTIDE SEQUENCE [LARGE SCALE GENOMIC DNA]</scope>
    <source>
        <strain evidence="12 13">CBS 309.79</strain>
    </source>
</reference>
<gene>
    <name evidence="12" type="ORF">BDV98DRAFT_379383</name>
</gene>
<comment type="subcellular location">
    <subcellularLocation>
        <location evidence="2">Membrane</location>
        <topology evidence="2">Single-pass membrane protein</topology>
    </subcellularLocation>
</comment>
<dbReference type="InterPro" id="IPR036396">
    <property type="entry name" value="Cyt_P450_sf"/>
</dbReference>
<evidence type="ECO:0000256" key="6">
    <source>
        <dbReference type="ARBA" id="ARBA00022723"/>
    </source>
</evidence>
<dbReference type="SUPFAM" id="SSF48264">
    <property type="entry name" value="Cytochrome P450"/>
    <property type="match status" value="1"/>
</dbReference>
<sequence>MGQPFVLLNSSSAADDLPTKRSENYYGRHYTTMLHDIAGAEELSLSFMTYTNRWRAYGKHFHSLFRVQDVKTSQHIILDTSAEFLDQLASTPEDFRSHIRSYTSKIITKFVWGLEQPMATKDPLVTMLDELLDVLNAEMFNKLILVDVLPFLKHIPSSWPGARFKRAGVLDKARQKKISDGLYNRLQLAIADGTATPCMFTRSTENTLNLNGVLDEAAEQLIKNNAIVSLAGLCDSVCSLRNSLICTSIQLVLIRALPC</sequence>
<accession>A0A5C3QPF3</accession>
<name>A0A5C3QPF3_9AGAR</name>
<evidence type="ECO:0000256" key="11">
    <source>
        <dbReference type="ARBA" id="ARBA00023136"/>
    </source>
</evidence>
<evidence type="ECO:0000256" key="2">
    <source>
        <dbReference type="ARBA" id="ARBA00004167"/>
    </source>
</evidence>
<dbReference type="InterPro" id="IPR050364">
    <property type="entry name" value="Cytochrome_P450_fung"/>
</dbReference>
<dbReference type="GO" id="GO:0005506">
    <property type="term" value="F:iron ion binding"/>
    <property type="evidence" value="ECO:0007669"/>
    <property type="project" value="InterPro"/>
</dbReference>